<keyword evidence="5" id="KW-0479">Metal-binding</keyword>
<dbReference type="InterPro" id="IPR004181">
    <property type="entry name" value="Znf_MIZ"/>
</dbReference>
<dbReference type="Gene3D" id="3.30.40.10">
    <property type="entry name" value="Zinc/RING finger domain, C3HC4 (zinc finger)"/>
    <property type="match status" value="1"/>
</dbReference>
<dbReference type="GO" id="GO:0000724">
    <property type="term" value="P:double-strand break repair via homologous recombination"/>
    <property type="evidence" value="ECO:0000318"/>
    <property type="project" value="GO_Central"/>
</dbReference>
<feature type="transmembrane region" description="Helical" evidence="11">
    <location>
        <begin position="22"/>
        <end position="47"/>
    </location>
</feature>
<dbReference type="AlphaFoldDB" id="A0A2K1IP04"/>
<keyword evidence="6 10" id="KW-0863">Zinc-finger</keyword>
<dbReference type="STRING" id="3218.A0A2K1IP04"/>
<dbReference type="Gramene" id="Pp3c22_18560V3.1">
    <property type="protein sequence ID" value="Pp3c22_18560V3.1"/>
    <property type="gene ID" value="Pp3c22_18560"/>
</dbReference>
<dbReference type="InterPro" id="IPR013083">
    <property type="entry name" value="Znf_RING/FYVE/PHD"/>
</dbReference>
<dbReference type="SMR" id="A0A2K1IP04"/>
<accession>A0A2K1IP04</accession>
<proteinExistence type="inferred from homology"/>
<comment type="pathway">
    <text evidence="2">Protein modification; protein sumoylation.</text>
</comment>
<evidence type="ECO:0000313" key="15">
    <source>
        <dbReference type="Proteomes" id="UP000006727"/>
    </source>
</evidence>
<sequence length="304" mass="34006">MYVCACCSRSLAPSLCLSGQRALVGVVVLAFLLFADAQLVVMATPAVDRVRSVIRSLASKTNDLLQDFDGTILYAKLVAEDLEKDHHAPSVKELEEATLDIITISNKLRNHSKALETLSMTYAPSIEVTDFKKLLKNYVKELDEESPFDSEKHPFIKQFREAVWKVHHAGEPMPGQEQEEIVVMAGSQALPNTSCPLSGKPVEQLEDPVRSQRCRHIYDRDAVLNYVRSHAMRNRRHKNSNPCKCAAAGCPGILVEEQLVCDSSLKIEIREYVLRQQSSNIDTVADCTYLEEDDDTPLKSHAPR</sequence>
<organism evidence="13">
    <name type="scientific">Physcomitrium patens</name>
    <name type="common">Spreading-leaved earth moss</name>
    <name type="synonym">Physcomitrella patens</name>
    <dbReference type="NCBI Taxonomy" id="3218"/>
    <lineage>
        <taxon>Eukaryota</taxon>
        <taxon>Viridiplantae</taxon>
        <taxon>Streptophyta</taxon>
        <taxon>Embryophyta</taxon>
        <taxon>Bryophyta</taxon>
        <taxon>Bryophytina</taxon>
        <taxon>Bryopsida</taxon>
        <taxon>Funariidae</taxon>
        <taxon>Funariales</taxon>
        <taxon>Funariaceae</taxon>
        <taxon>Physcomitrium</taxon>
    </lineage>
</organism>
<dbReference type="UniPathway" id="UPA00886"/>
<name>A0A2K1IP04_PHYPA</name>
<evidence type="ECO:0000256" key="4">
    <source>
        <dbReference type="ARBA" id="ARBA00022679"/>
    </source>
</evidence>
<evidence type="ECO:0000256" key="9">
    <source>
        <dbReference type="ARBA" id="ARBA00023242"/>
    </source>
</evidence>
<protein>
    <recommendedName>
        <fullName evidence="12">SP-RING-type domain-containing protein</fullName>
    </recommendedName>
</protein>
<evidence type="ECO:0000256" key="8">
    <source>
        <dbReference type="ARBA" id="ARBA00022833"/>
    </source>
</evidence>
<evidence type="ECO:0000313" key="13">
    <source>
        <dbReference type="EMBL" id="PNR30997.1"/>
    </source>
</evidence>
<dbReference type="PANTHER" id="PTHR21330">
    <property type="entry name" value="E3 SUMO-PROTEIN LIGASE NSE2"/>
    <property type="match status" value="1"/>
</dbReference>
<reference evidence="13 15" key="1">
    <citation type="journal article" date="2008" name="Science">
        <title>The Physcomitrella genome reveals evolutionary insights into the conquest of land by plants.</title>
        <authorList>
            <person name="Rensing S."/>
            <person name="Lang D."/>
            <person name="Zimmer A."/>
            <person name="Terry A."/>
            <person name="Salamov A."/>
            <person name="Shapiro H."/>
            <person name="Nishiyama T."/>
            <person name="Perroud P.-F."/>
            <person name="Lindquist E."/>
            <person name="Kamisugi Y."/>
            <person name="Tanahashi T."/>
            <person name="Sakakibara K."/>
            <person name="Fujita T."/>
            <person name="Oishi K."/>
            <person name="Shin-I T."/>
            <person name="Kuroki Y."/>
            <person name="Toyoda A."/>
            <person name="Suzuki Y."/>
            <person name="Hashimoto A."/>
            <person name="Yamaguchi K."/>
            <person name="Sugano A."/>
            <person name="Kohara Y."/>
            <person name="Fujiyama A."/>
            <person name="Anterola A."/>
            <person name="Aoki S."/>
            <person name="Ashton N."/>
            <person name="Barbazuk W.B."/>
            <person name="Barker E."/>
            <person name="Bennetzen J."/>
            <person name="Bezanilla M."/>
            <person name="Blankenship R."/>
            <person name="Cho S.H."/>
            <person name="Dutcher S."/>
            <person name="Estelle M."/>
            <person name="Fawcett J.A."/>
            <person name="Gundlach H."/>
            <person name="Hanada K."/>
            <person name="Heyl A."/>
            <person name="Hicks K.A."/>
            <person name="Hugh J."/>
            <person name="Lohr M."/>
            <person name="Mayer K."/>
            <person name="Melkozernov A."/>
            <person name="Murata T."/>
            <person name="Nelson D."/>
            <person name="Pils B."/>
            <person name="Prigge M."/>
            <person name="Reiss B."/>
            <person name="Renner T."/>
            <person name="Rombauts S."/>
            <person name="Rushton P."/>
            <person name="Sanderfoot A."/>
            <person name="Schween G."/>
            <person name="Shiu S.-H."/>
            <person name="Stueber K."/>
            <person name="Theodoulou F.L."/>
            <person name="Tu H."/>
            <person name="Van de Peer Y."/>
            <person name="Verrier P.J."/>
            <person name="Waters E."/>
            <person name="Wood A."/>
            <person name="Yang L."/>
            <person name="Cove D."/>
            <person name="Cuming A."/>
            <person name="Hasebe M."/>
            <person name="Lucas S."/>
            <person name="Mishler D.B."/>
            <person name="Reski R."/>
            <person name="Grigoriev I."/>
            <person name="Quatrano R.S."/>
            <person name="Boore J.L."/>
        </authorList>
    </citation>
    <scope>NUCLEOTIDE SEQUENCE [LARGE SCALE GENOMIC DNA]</scope>
    <source>
        <strain evidence="14 15">cv. Gransden 2004</strain>
    </source>
</reference>
<keyword evidence="11" id="KW-0472">Membrane</keyword>
<dbReference type="EMBL" id="ABEU02000022">
    <property type="protein sequence ID" value="PNR30997.1"/>
    <property type="molecule type" value="Genomic_DNA"/>
</dbReference>
<dbReference type="PROSITE" id="PS51044">
    <property type="entry name" value="ZF_SP_RING"/>
    <property type="match status" value="1"/>
</dbReference>
<evidence type="ECO:0000256" key="1">
    <source>
        <dbReference type="ARBA" id="ARBA00004123"/>
    </source>
</evidence>
<keyword evidence="8" id="KW-0862">Zinc</keyword>
<dbReference type="PANTHER" id="PTHR21330:SF1">
    <property type="entry name" value="E3 SUMO-PROTEIN LIGASE NSE2"/>
    <property type="match status" value="1"/>
</dbReference>
<dbReference type="Gramene" id="Pp3c22_18560V3.2">
    <property type="protein sequence ID" value="Pp3c22_18560V3.2"/>
    <property type="gene ID" value="Pp3c22_18560"/>
</dbReference>
<dbReference type="GeneID" id="112275217"/>
<keyword evidence="11" id="KW-1133">Transmembrane helix</keyword>
<gene>
    <name evidence="14" type="primary">LOC112275217</name>
    <name evidence="13" type="ORF">PHYPA_027313</name>
</gene>
<dbReference type="RefSeq" id="XP_024361144.1">
    <property type="nucleotide sequence ID" value="XM_024505376.2"/>
</dbReference>
<evidence type="ECO:0000259" key="12">
    <source>
        <dbReference type="PROSITE" id="PS51044"/>
    </source>
</evidence>
<dbReference type="GO" id="GO:0016925">
    <property type="term" value="P:protein sumoylation"/>
    <property type="evidence" value="ECO:0000318"/>
    <property type="project" value="GO_Central"/>
</dbReference>
<dbReference type="EnsemblPlants" id="Pp3c22_18560V3.1">
    <property type="protein sequence ID" value="Pp3c22_18560V3.1"/>
    <property type="gene ID" value="Pp3c22_18560"/>
</dbReference>
<dbReference type="OrthoDB" id="26899at2759"/>
<dbReference type="EnsemblPlants" id="Pp3c22_18560V3.2">
    <property type="protein sequence ID" value="Pp3c22_18560V3.2"/>
    <property type="gene ID" value="Pp3c22_18560"/>
</dbReference>
<evidence type="ECO:0000313" key="14">
    <source>
        <dbReference type="EnsemblPlants" id="Pp3c22_18560V3.1"/>
    </source>
</evidence>
<dbReference type="GO" id="GO:0030915">
    <property type="term" value="C:Smc5-Smc6 complex"/>
    <property type="evidence" value="ECO:0000318"/>
    <property type="project" value="GO_Central"/>
</dbReference>
<keyword evidence="7" id="KW-0833">Ubl conjugation pathway</keyword>
<reference evidence="14" key="3">
    <citation type="submission" date="2020-12" db="UniProtKB">
        <authorList>
            <consortium name="EnsemblPlants"/>
        </authorList>
    </citation>
    <scope>IDENTIFICATION</scope>
</reference>
<dbReference type="InterPro" id="IPR026846">
    <property type="entry name" value="Nse2(Mms21)"/>
</dbReference>
<dbReference type="PaxDb" id="3218-PP1S92_30V6.1"/>
<evidence type="ECO:0000256" key="5">
    <source>
        <dbReference type="ARBA" id="ARBA00022723"/>
    </source>
</evidence>
<comment type="subcellular location">
    <subcellularLocation>
        <location evidence="1">Nucleus</location>
    </subcellularLocation>
</comment>
<keyword evidence="4" id="KW-0808">Transferase</keyword>
<keyword evidence="15" id="KW-1185">Reference proteome</keyword>
<evidence type="ECO:0000256" key="10">
    <source>
        <dbReference type="PROSITE-ProRule" id="PRU00452"/>
    </source>
</evidence>
<evidence type="ECO:0000256" key="3">
    <source>
        <dbReference type="ARBA" id="ARBA00008212"/>
    </source>
</evidence>
<keyword evidence="9" id="KW-0539">Nucleus</keyword>
<evidence type="ECO:0000256" key="2">
    <source>
        <dbReference type="ARBA" id="ARBA00004718"/>
    </source>
</evidence>
<keyword evidence="11" id="KW-0812">Transmembrane</keyword>
<dbReference type="Proteomes" id="UP000006727">
    <property type="component" value="Chromosome 22"/>
</dbReference>
<dbReference type="GO" id="GO:0061665">
    <property type="term" value="F:SUMO ligase activity"/>
    <property type="evidence" value="ECO:0000318"/>
    <property type="project" value="GO_Central"/>
</dbReference>
<reference evidence="13 15" key="2">
    <citation type="journal article" date="2018" name="Plant J.">
        <title>The Physcomitrella patens chromosome-scale assembly reveals moss genome structure and evolution.</title>
        <authorList>
            <person name="Lang D."/>
            <person name="Ullrich K.K."/>
            <person name="Murat F."/>
            <person name="Fuchs J."/>
            <person name="Jenkins J."/>
            <person name="Haas F.B."/>
            <person name="Piednoel M."/>
            <person name="Gundlach H."/>
            <person name="Van Bel M."/>
            <person name="Meyberg R."/>
            <person name="Vives C."/>
            <person name="Morata J."/>
            <person name="Symeonidi A."/>
            <person name="Hiss M."/>
            <person name="Muchero W."/>
            <person name="Kamisugi Y."/>
            <person name="Saleh O."/>
            <person name="Blanc G."/>
            <person name="Decker E.L."/>
            <person name="van Gessel N."/>
            <person name="Grimwood J."/>
            <person name="Hayes R.D."/>
            <person name="Graham S.W."/>
            <person name="Gunter L.E."/>
            <person name="McDaniel S.F."/>
            <person name="Hoernstein S.N.W."/>
            <person name="Larsson A."/>
            <person name="Li F.W."/>
            <person name="Perroud P.F."/>
            <person name="Phillips J."/>
            <person name="Ranjan P."/>
            <person name="Rokshar D.S."/>
            <person name="Rothfels C.J."/>
            <person name="Schneider L."/>
            <person name="Shu S."/>
            <person name="Stevenson D.W."/>
            <person name="Thummler F."/>
            <person name="Tillich M."/>
            <person name="Villarreal Aguilar J.C."/>
            <person name="Widiez T."/>
            <person name="Wong G.K."/>
            <person name="Wymore A."/>
            <person name="Zhang Y."/>
            <person name="Zimmer A.D."/>
            <person name="Quatrano R.S."/>
            <person name="Mayer K.F.X."/>
            <person name="Goodstein D."/>
            <person name="Casacuberta J.M."/>
            <person name="Vandepoele K."/>
            <person name="Reski R."/>
            <person name="Cuming A.C."/>
            <person name="Tuskan G.A."/>
            <person name="Maumus F."/>
            <person name="Salse J."/>
            <person name="Schmutz J."/>
            <person name="Rensing S.A."/>
        </authorList>
    </citation>
    <scope>NUCLEOTIDE SEQUENCE [LARGE SCALE GENOMIC DNA]</scope>
    <source>
        <strain evidence="14 15">cv. Gransden 2004</strain>
    </source>
</reference>
<dbReference type="GO" id="GO:0005634">
    <property type="term" value="C:nucleus"/>
    <property type="evidence" value="ECO:0000318"/>
    <property type="project" value="GO_Central"/>
</dbReference>
<evidence type="ECO:0000256" key="6">
    <source>
        <dbReference type="ARBA" id="ARBA00022771"/>
    </source>
</evidence>
<evidence type="ECO:0000256" key="11">
    <source>
        <dbReference type="SAM" id="Phobius"/>
    </source>
</evidence>
<dbReference type="GO" id="GO:0008270">
    <property type="term" value="F:zinc ion binding"/>
    <property type="evidence" value="ECO:0007669"/>
    <property type="project" value="UniProtKB-KW"/>
</dbReference>
<comment type="similarity">
    <text evidence="3">Belongs to the NSE2 family.</text>
</comment>
<dbReference type="CDD" id="cd16651">
    <property type="entry name" value="SPL-RING_NSE2"/>
    <property type="match status" value="1"/>
</dbReference>
<feature type="domain" description="SP-RING-type" evidence="12">
    <location>
        <begin position="178"/>
        <end position="274"/>
    </location>
</feature>
<dbReference type="Pfam" id="PF11789">
    <property type="entry name" value="zf-Nse"/>
    <property type="match status" value="1"/>
</dbReference>
<evidence type="ECO:0000256" key="7">
    <source>
        <dbReference type="ARBA" id="ARBA00022786"/>
    </source>
</evidence>